<dbReference type="PROSITE" id="PS50071">
    <property type="entry name" value="HOMEOBOX_2"/>
    <property type="match status" value="1"/>
</dbReference>
<accession>A0A7J7N3T6</accession>
<dbReference type="Pfam" id="PF02183">
    <property type="entry name" value="HALZ"/>
    <property type="match status" value="1"/>
</dbReference>
<dbReference type="Proteomes" id="UP000541444">
    <property type="component" value="Unassembled WGS sequence"/>
</dbReference>
<evidence type="ECO:0000256" key="2">
    <source>
        <dbReference type="ARBA" id="ARBA00006074"/>
    </source>
</evidence>
<feature type="domain" description="Homeobox" evidence="10">
    <location>
        <begin position="97"/>
        <end position="157"/>
    </location>
</feature>
<evidence type="ECO:0000256" key="4">
    <source>
        <dbReference type="ARBA" id="ARBA00023125"/>
    </source>
</evidence>
<dbReference type="InterPro" id="IPR001356">
    <property type="entry name" value="HD"/>
</dbReference>
<dbReference type="PRINTS" id="PR00031">
    <property type="entry name" value="HTHREPRESSR"/>
</dbReference>
<sequence length="252" mass="28751">MKVVVEQGEEACKTALDLCLGLSLGQGQYVTKLDQNQKRKRDVQFHVLFPSPKKEIGNYIGTSSTKPIYENREEKNVNAIRKGYGNSSSNNEDDSDVNGMRKKLRLTKEQSTILEDCFDEHNTLNSVQKQELADRLGLRPRQIEVWFQNRRARTKLKQTEVNFEYLKKWCETLSNENQKLKKELQELKSVNLGTSSSSSSFYVQFSKKMTMAKCASCNKVEKIREETDMGGLGVVEKPMKLCSEPDDSSLTS</sequence>
<evidence type="ECO:0000256" key="8">
    <source>
        <dbReference type="PROSITE-ProRule" id="PRU00108"/>
    </source>
</evidence>
<evidence type="ECO:0000256" key="5">
    <source>
        <dbReference type="ARBA" id="ARBA00023155"/>
    </source>
</evidence>
<dbReference type="InterPro" id="IPR017970">
    <property type="entry name" value="Homeobox_CS"/>
</dbReference>
<evidence type="ECO:0000256" key="7">
    <source>
        <dbReference type="ARBA" id="ARBA00023242"/>
    </source>
</evidence>
<evidence type="ECO:0000259" key="10">
    <source>
        <dbReference type="PROSITE" id="PS50071"/>
    </source>
</evidence>
<proteinExistence type="inferred from homology"/>
<dbReference type="PROSITE" id="PS00027">
    <property type="entry name" value="HOMEOBOX_1"/>
    <property type="match status" value="1"/>
</dbReference>
<reference evidence="11 12" key="1">
    <citation type="journal article" date="2020" name="IScience">
        <title>Genome Sequencing of the Endangered Kingdonia uniflora (Circaeasteraceae, Ranunculales) Reveals Potential Mechanisms of Evolutionary Specialization.</title>
        <authorList>
            <person name="Sun Y."/>
            <person name="Deng T."/>
            <person name="Zhang A."/>
            <person name="Moore M.J."/>
            <person name="Landis J.B."/>
            <person name="Lin N."/>
            <person name="Zhang H."/>
            <person name="Zhang X."/>
            <person name="Huang J."/>
            <person name="Zhang X."/>
            <person name="Sun H."/>
            <person name="Wang H."/>
        </authorList>
    </citation>
    <scope>NUCLEOTIDE SEQUENCE [LARGE SCALE GENOMIC DNA]</scope>
    <source>
        <strain evidence="11">TB1705</strain>
        <tissue evidence="11">Leaf</tissue>
    </source>
</reference>
<evidence type="ECO:0000256" key="3">
    <source>
        <dbReference type="ARBA" id="ARBA00023015"/>
    </source>
</evidence>
<dbReference type="SMART" id="SM00389">
    <property type="entry name" value="HOX"/>
    <property type="match status" value="1"/>
</dbReference>
<dbReference type="GO" id="GO:0043565">
    <property type="term" value="F:sequence-specific DNA binding"/>
    <property type="evidence" value="ECO:0007669"/>
    <property type="project" value="InterPro"/>
</dbReference>
<dbReference type="Pfam" id="PF00046">
    <property type="entry name" value="Homeodomain"/>
    <property type="match status" value="1"/>
</dbReference>
<dbReference type="GO" id="GO:0000981">
    <property type="term" value="F:DNA-binding transcription factor activity, RNA polymerase II-specific"/>
    <property type="evidence" value="ECO:0007669"/>
    <property type="project" value="InterPro"/>
</dbReference>
<protein>
    <recommendedName>
        <fullName evidence="10">Homeobox domain-containing protein</fullName>
    </recommendedName>
</protein>
<evidence type="ECO:0000313" key="12">
    <source>
        <dbReference type="Proteomes" id="UP000541444"/>
    </source>
</evidence>
<comment type="caution">
    <text evidence="11">The sequence shown here is derived from an EMBL/GenBank/DDBJ whole genome shotgun (WGS) entry which is preliminary data.</text>
</comment>
<keyword evidence="12" id="KW-1185">Reference proteome</keyword>
<dbReference type="PANTHER" id="PTHR45714">
    <property type="entry name" value="HOMEOBOX-LEUCINE ZIPPER PROTEIN HAT14"/>
    <property type="match status" value="1"/>
</dbReference>
<keyword evidence="7 8" id="KW-0539">Nucleus</keyword>
<keyword evidence="5 8" id="KW-0371">Homeobox</keyword>
<dbReference type="CDD" id="cd00086">
    <property type="entry name" value="homeodomain"/>
    <property type="match status" value="1"/>
</dbReference>
<comment type="subcellular location">
    <subcellularLocation>
        <location evidence="1 8 9">Nucleus</location>
    </subcellularLocation>
</comment>
<comment type="similarity">
    <text evidence="2">Belongs to the HD-ZIP homeobox family. Class II subfamily.</text>
</comment>
<dbReference type="SUPFAM" id="SSF46689">
    <property type="entry name" value="Homeodomain-like"/>
    <property type="match status" value="1"/>
</dbReference>
<keyword evidence="6" id="KW-0804">Transcription</keyword>
<dbReference type="GO" id="GO:0005634">
    <property type="term" value="C:nucleus"/>
    <property type="evidence" value="ECO:0007669"/>
    <property type="project" value="UniProtKB-SubCell"/>
</dbReference>
<dbReference type="InterPro" id="IPR009057">
    <property type="entry name" value="Homeodomain-like_sf"/>
</dbReference>
<dbReference type="InterPro" id="IPR003106">
    <property type="entry name" value="Leu_zip_homeo"/>
</dbReference>
<organism evidence="11 12">
    <name type="scientific">Kingdonia uniflora</name>
    <dbReference type="NCBI Taxonomy" id="39325"/>
    <lineage>
        <taxon>Eukaryota</taxon>
        <taxon>Viridiplantae</taxon>
        <taxon>Streptophyta</taxon>
        <taxon>Embryophyta</taxon>
        <taxon>Tracheophyta</taxon>
        <taxon>Spermatophyta</taxon>
        <taxon>Magnoliopsida</taxon>
        <taxon>Ranunculales</taxon>
        <taxon>Circaeasteraceae</taxon>
        <taxon>Kingdonia</taxon>
    </lineage>
</organism>
<evidence type="ECO:0000256" key="1">
    <source>
        <dbReference type="ARBA" id="ARBA00004123"/>
    </source>
</evidence>
<dbReference type="OrthoDB" id="6159439at2759"/>
<name>A0A7J7N3T6_9MAGN</name>
<dbReference type="PANTHER" id="PTHR45714:SF72">
    <property type="entry name" value="HOMEOBOX-LEUCINE ZIPPER PROTEIN HOX26-RELATED"/>
    <property type="match status" value="1"/>
</dbReference>
<evidence type="ECO:0000256" key="6">
    <source>
        <dbReference type="ARBA" id="ARBA00023163"/>
    </source>
</evidence>
<dbReference type="Gene3D" id="1.10.10.60">
    <property type="entry name" value="Homeodomain-like"/>
    <property type="match status" value="1"/>
</dbReference>
<feature type="DNA-binding region" description="Homeobox" evidence="8">
    <location>
        <begin position="99"/>
        <end position="158"/>
    </location>
</feature>
<dbReference type="SMART" id="SM00340">
    <property type="entry name" value="HALZ"/>
    <property type="match status" value="1"/>
</dbReference>
<dbReference type="InterPro" id="IPR050762">
    <property type="entry name" value="HD-ZIP_Homeobox_LZ_Class_II"/>
</dbReference>
<dbReference type="EMBL" id="JACGCM010001097">
    <property type="protein sequence ID" value="KAF6161766.1"/>
    <property type="molecule type" value="Genomic_DNA"/>
</dbReference>
<keyword evidence="4 8" id="KW-0238">DNA-binding</keyword>
<keyword evidence="3" id="KW-0805">Transcription regulation</keyword>
<dbReference type="InterPro" id="IPR000047">
    <property type="entry name" value="HTH_motif"/>
</dbReference>
<gene>
    <name evidence="11" type="ORF">GIB67_013843</name>
</gene>
<evidence type="ECO:0000256" key="9">
    <source>
        <dbReference type="RuleBase" id="RU000682"/>
    </source>
</evidence>
<evidence type="ECO:0000313" key="11">
    <source>
        <dbReference type="EMBL" id="KAF6161766.1"/>
    </source>
</evidence>
<dbReference type="AlphaFoldDB" id="A0A7J7N3T6"/>